<dbReference type="AlphaFoldDB" id="A0A8E1QYC3"/>
<organism evidence="1 2">
    <name type="scientific">Xylanibacter rarus</name>
    <dbReference type="NCBI Taxonomy" id="1676614"/>
    <lineage>
        <taxon>Bacteria</taxon>
        <taxon>Pseudomonadati</taxon>
        <taxon>Bacteroidota</taxon>
        <taxon>Bacteroidia</taxon>
        <taxon>Bacteroidales</taxon>
        <taxon>Prevotellaceae</taxon>
        <taxon>Xylanibacter</taxon>
    </lineage>
</organism>
<evidence type="ECO:0000313" key="1">
    <source>
        <dbReference type="EMBL" id="KOO68852.1"/>
    </source>
</evidence>
<protein>
    <submittedName>
        <fullName evidence="1">Uncharacterized protein</fullName>
    </submittedName>
</protein>
<evidence type="ECO:0000313" key="2">
    <source>
        <dbReference type="Proteomes" id="UP000036951"/>
    </source>
</evidence>
<proteinExistence type="predicted"/>
<dbReference type="RefSeq" id="WP_021854602.1">
    <property type="nucleotide sequence ID" value="NZ_DAWBWQ010000068.1"/>
</dbReference>
<name>A0A8E1QYC3_9BACT</name>
<reference evidence="1 2" key="1">
    <citation type="submission" date="2015-06" db="EMBL/GenBank/DDBJ databases">
        <title>Prevotella sp. 109, sp. nov., a novel member of the family Prevotellaceae isolated from human faeces.</title>
        <authorList>
            <person name="Shkoporov A.N."/>
            <person name="Chaplin A.V."/>
            <person name="Kafarskaia L.I."/>
            <person name="Efimov B.A."/>
        </authorList>
    </citation>
    <scope>NUCLEOTIDE SEQUENCE [LARGE SCALE GENOMIC DNA]</scope>
    <source>
        <strain evidence="1 2">109</strain>
    </source>
</reference>
<sequence>MSYDRDIIFILNEAGPKGLSVKKIARHVYNHNNGFFNVVSFEDVYRYVSSYLIRTSKVPDSIIEKTDERGVYRINNSSKMSLQLQFEFCDDEEKEEPENKHEDLSLSLF</sequence>
<comment type="caution">
    <text evidence="1">The sequence shown here is derived from an EMBL/GenBank/DDBJ whole genome shotgun (WGS) entry which is preliminary data.</text>
</comment>
<dbReference type="Proteomes" id="UP000036951">
    <property type="component" value="Unassembled WGS sequence"/>
</dbReference>
<gene>
    <name evidence="1" type="ORF">ACU52_05885</name>
</gene>
<keyword evidence="2" id="KW-1185">Reference proteome</keyword>
<dbReference type="EMBL" id="LFQU01000008">
    <property type="protein sequence ID" value="KOO68852.1"/>
    <property type="molecule type" value="Genomic_DNA"/>
</dbReference>
<accession>A0A8E1QYC3</accession>
<dbReference type="OrthoDB" id="1082214at2"/>